<dbReference type="Proteomes" id="UP000652567">
    <property type="component" value="Unassembled WGS sequence"/>
</dbReference>
<organism evidence="9 10">
    <name type="scientific">Cellvibrio polysaccharolyticus</name>
    <dbReference type="NCBI Taxonomy" id="2082724"/>
    <lineage>
        <taxon>Bacteria</taxon>
        <taxon>Pseudomonadati</taxon>
        <taxon>Pseudomonadota</taxon>
        <taxon>Gammaproteobacteria</taxon>
        <taxon>Cellvibrionales</taxon>
        <taxon>Cellvibrionaceae</taxon>
        <taxon>Cellvibrio</taxon>
    </lineage>
</organism>
<name>A0A928V028_9GAMM</name>
<dbReference type="SUPFAM" id="SSF144091">
    <property type="entry name" value="Rhomboid-like"/>
    <property type="match status" value="1"/>
</dbReference>
<keyword evidence="9" id="KW-0645">Protease</keyword>
<dbReference type="InterPro" id="IPR035952">
    <property type="entry name" value="Rhomboid-like_sf"/>
</dbReference>
<dbReference type="InterPro" id="IPR050925">
    <property type="entry name" value="Rhomboid_protease_S54"/>
</dbReference>
<gene>
    <name evidence="9" type="ORF">C4F51_04100</name>
</gene>
<evidence type="ECO:0000256" key="6">
    <source>
        <dbReference type="ARBA" id="ARBA00023136"/>
    </source>
</evidence>
<dbReference type="PANTHER" id="PTHR43731:SF14">
    <property type="entry name" value="PRESENILIN-ASSOCIATED RHOMBOID-LIKE PROTEIN, MITOCHONDRIAL"/>
    <property type="match status" value="1"/>
</dbReference>
<comment type="similarity">
    <text evidence="2">Belongs to the peptidase S54 family.</text>
</comment>
<keyword evidence="10" id="KW-1185">Reference proteome</keyword>
<dbReference type="Gene3D" id="1.20.1540.10">
    <property type="entry name" value="Rhomboid-like"/>
    <property type="match status" value="1"/>
</dbReference>
<evidence type="ECO:0000256" key="2">
    <source>
        <dbReference type="ARBA" id="ARBA00009045"/>
    </source>
</evidence>
<feature type="transmembrane region" description="Helical" evidence="7">
    <location>
        <begin position="210"/>
        <end position="231"/>
    </location>
</feature>
<dbReference type="Pfam" id="PF01694">
    <property type="entry name" value="Rhomboid"/>
    <property type="match status" value="1"/>
</dbReference>
<feature type="transmembrane region" description="Helical" evidence="7">
    <location>
        <begin position="238"/>
        <end position="260"/>
    </location>
</feature>
<evidence type="ECO:0000256" key="4">
    <source>
        <dbReference type="ARBA" id="ARBA00022801"/>
    </source>
</evidence>
<proteinExistence type="inferred from homology"/>
<feature type="transmembrane region" description="Helical" evidence="7">
    <location>
        <begin position="275"/>
        <end position="293"/>
    </location>
</feature>
<feature type="domain" description="Peptidase S54 rhomboid" evidence="8">
    <location>
        <begin position="148"/>
        <end position="293"/>
    </location>
</feature>
<sequence>MFIIPIENKPDWSRPPLATLLLIIINVLVFVVWQGQDDAIAEQAEQHYQRAHLFEQERQLYLDYHHAIDEKRLPDDWQELKAPAQDALLESAIVWDRGFDHHLHQQQPWQQASPDIAARWQQDRQQFEQLRNRISSIQGGLTPADLKPWQFITSQFLHGDVMHLLGNMAFLFLFGFTLEAVLKARWYLLFYLTSGVAAGVLHCLQEQDSWIPTIGASGAVSGLMGMYLALYGLRKIRFFYSLFFVFGEIKAPAIFIFPLWLAKELYGYFYSDDNIAYWAHIGGLLMGVALVYLSRPLYRDFKANQQHSDADRQTQQTLRQIQQARSRFDFARAASLARQLSEQRPTDPAAWQIRYELAAAQPTSKPYHETTFLLLKQFVAKETPFNVWQPVVLPLLDHYQKNASKPIALSQNICTALSHRFYQQGNSAQGIAYLQMALSHPANSKALTDLLKRVINDHQRRGDHQQARALVLLLKQRQQPAPVTSS</sequence>
<evidence type="ECO:0000313" key="9">
    <source>
        <dbReference type="EMBL" id="MBE8716365.1"/>
    </source>
</evidence>
<dbReference type="GO" id="GO:0016020">
    <property type="term" value="C:membrane"/>
    <property type="evidence" value="ECO:0007669"/>
    <property type="project" value="UniProtKB-SubCell"/>
</dbReference>
<dbReference type="AlphaFoldDB" id="A0A928V028"/>
<dbReference type="GO" id="GO:0004252">
    <property type="term" value="F:serine-type endopeptidase activity"/>
    <property type="evidence" value="ECO:0007669"/>
    <property type="project" value="InterPro"/>
</dbReference>
<protein>
    <submittedName>
        <fullName evidence="9">Rhomboid family intramembrane serine protease</fullName>
    </submittedName>
</protein>
<feature type="transmembrane region" description="Helical" evidence="7">
    <location>
        <begin position="12"/>
        <end position="33"/>
    </location>
</feature>
<comment type="caution">
    <text evidence="9">The sequence shown here is derived from an EMBL/GenBank/DDBJ whole genome shotgun (WGS) entry which is preliminary data.</text>
</comment>
<evidence type="ECO:0000256" key="7">
    <source>
        <dbReference type="SAM" id="Phobius"/>
    </source>
</evidence>
<evidence type="ECO:0000256" key="5">
    <source>
        <dbReference type="ARBA" id="ARBA00022989"/>
    </source>
</evidence>
<keyword evidence="6 7" id="KW-0472">Membrane</keyword>
<dbReference type="GO" id="GO:0006508">
    <property type="term" value="P:proteolysis"/>
    <property type="evidence" value="ECO:0007669"/>
    <property type="project" value="UniProtKB-KW"/>
</dbReference>
<dbReference type="RefSeq" id="WP_193907372.1">
    <property type="nucleotide sequence ID" value="NZ_PRDL01000001.1"/>
</dbReference>
<keyword evidence="5 7" id="KW-1133">Transmembrane helix</keyword>
<accession>A0A928V028</accession>
<evidence type="ECO:0000259" key="8">
    <source>
        <dbReference type="Pfam" id="PF01694"/>
    </source>
</evidence>
<dbReference type="PANTHER" id="PTHR43731">
    <property type="entry name" value="RHOMBOID PROTEASE"/>
    <property type="match status" value="1"/>
</dbReference>
<comment type="subcellular location">
    <subcellularLocation>
        <location evidence="1">Membrane</location>
        <topology evidence="1">Multi-pass membrane protein</topology>
    </subcellularLocation>
</comment>
<keyword evidence="3 7" id="KW-0812">Transmembrane</keyword>
<keyword evidence="4" id="KW-0378">Hydrolase</keyword>
<dbReference type="EMBL" id="PRDL01000001">
    <property type="protein sequence ID" value="MBE8716365.1"/>
    <property type="molecule type" value="Genomic_DNA"/>
</dbReference>
<evidence type="ECO:0000256" key="1">
    <source>
        <dbReference type="ARBA" id="ARBA00004141"/>
    </source>
</evidence>
<reference evidence="9" key="1">
    <citation type="submission" date="2018-07" db="EMBL/GenBank/DDBJ databases">
        <title>Genome assembly of strain Ka43.</title>
        <authorList>
            <person name="Kukolya J."/>
            <person name="Nagy I."/>
            <person name="Horvath B."/>
            <person name="Toth A."/>
        </authorList>
    </citation>
    <scope>NUCLEOTIDE SEQUENCE</scope>
    <source>
        <strain evidence="9">KB43</strain>
    </source>
</reference>
<evidence type="ECO:0000313" key="10">
    <source>
        <dbReference type="Proteomes" id="UP000652567"/>
    </source>
</evidence>
<evidence type="ECO:0000256" key="3">
    <source>
        <dbReference type="ARBA" id="ARBA00022692"/>
    </source>
</evidence>
<dbReference type="InterPro" id="IPR022764">
    <property type="entry name" value="Peptidase_S54_rhomboid_dom"/>
</dbReference>